<keyword evidence="1" id="KW-0479">Metal-binding</keyword>
<dbReference type="InParanoid" id="A0A1E7F805"/>
<evidence type="ECO:0000256" key="1">
    <source>
        <dbReference type="ARBA" id="ARBA00022714"/>
    </source>
</evidence>
<evidence type="ECO:0000256" key="5">
    <source>
        <dbReference type="SAM" id="SignalP"/>
    </source>
</evidence>
<dbReference type="AlphaFoldDB" id="A0A1E7F805"/>
<feature type="chain" id="PRO_5009192782" description="2Fe-2S ferredoxin-type domain-containing protein" evidence="5">
    <location>
        <begin position="31"/>
        <end position="258"/>
    </location>
</feature>
<keyword evidence="8" id="KW-1185">Reference proteome</keyword>
<reference evidence="7 8" key="1">
    <citation type="submission" date="2016-09" db="EMBL/GenBank/DDBJ databases">
        <title>Extensive genetic diversity and differential bi-allelic expression allows diatom success in the polar Southern Ocean.</title>
        <authorList>
            <consortium name="DOE Joint Genome Institute"/>
            <person name="Mock T."/>
            <person name="Otillar R.P."/>
            <person name="Strauss J."/>
            <person name="Dupont C."/>
            <person name="Frickenhaus S."/>
            <person name="Maumus F."/>
            <person name="Mcmullan M."/>
            <person name="Sanges R."/>
            <person name="Schmutz J."/>
            <person name="Toseland A."/>
            <person name="Valas R."/>
            <person name="Veluchamy A."/>
            <person name="Ward B.J."/>
            <person name="Allen A."/>
            <person name="Barry K."/>
            <person name="Falciatore A."/>
            <person name="Ferrante M."/>
            <person name="Fortunato A.E."/>
            <person name="Gloeckner G."/>
            <person name="Gruber A."/>
            <person name="Hipkin R."/>
            <person name="Janech M."/>
            <person name="Kroth P."/>
            <person name="Leese F."/>
            <person name="Lindquist E."/>
            <person name="Lyon B.R."/>
            <person name="Martin J."/>
            <person name="Mayer C."/>
            <person name="Parker M."/>
            <person name="Quesneville H."/>
            <person name="Raymond J."/>
            <person name="Uhlig C."/>
            <person name="Valentin K.U."/>
            <person name="Worden A.Z."/>
            <person name="Armbrust E.V."/>
            <person name="Bowler C."/>
            <person name="Green B."/>
            <person name="Moulton V."/>
            <person name="Van Oosterhout C."/>
            <person name="Grigoriev I."/>
        </authorList>
    </citation>
    <scope>NUCLEOTIDE SEQUENCE [LARGE SCALE GENOMIC DNA]</scope>
    <source>
        <strain evidence="7 8">CCMP1102</strain>
    </source>
</reference>
<keyword evidence="1" id="KW-0001">2Fe-2S</keyword>
<keyword evidence="4" id="KW-1133">Transmembrane helix</keyword>
<dbReference type="Proteomes" id="UP000095751">
    <property type="component" value="Unassembled WGS sequence"/>
</dbReference>
<accession>A0A1E7F805</accession>
<dbReference type="SUPFAM" id="SSF54292">
    <property type="entry name" value="2Fe-2S ferredoxin-like"/>
    <property type="match status" value="1"/>
</dbReference>
<dbReference type="InterPro" id="IPR036010">
    <property type="entry name" value="2Fe-2S_ferredoxin-like_sf"/>
</dbReference>
<dbReference type="Gene3D" id="3.10.20.30">
    <property type="match status" value="1"/>
</dbReference>
<dbReference type="GO" id="GO:0051537">
    <property type="term" value="F:2 iron, 2 sulfur cluster binding"/>
    <property type="evidence" value="ECO:0007669"/>
    <property type="project" value="UniProtKB-KW"/>
</dbReference>
<dbReference type="OrthoDB" id="43540at2759"/>
<dbReference type="InterPro" id="IPR012675">
    <property type="entry name" value="Beta-grasp_dom_sf"/>
</dbReference>
<sequence length="258" mass="27865">MMTTTRFTTVTTTVVLLIVLLSSMITYSSAFGLGSSAKNSPLFSSKTTSSLAATTVVDDPKAKKPYSPKWVKKQNLADTAGGIKSLGFDKVGLKGTIPVVFKQGNNTVSTKAWAGQPIRDVASQAGQYIQYGCGKGECGTCECMMNGKWVRPCIETIPATSLAEGELILSLKATTAKKTNSGTFFSIRSFLMGFYNNILGMLGFFKFRKRANKNWEERQEYENLIAKKTAEKKLLKQKQQFDELNNGGGGSGGAPGMA</sequence>
<feature type="domain" description="2Fe-2S ferredoxin-type" evidence="6">
    <location>
        <begin position="107"/>
        <end position="155"/>
    </location>
</feature>
<organism evidence="7 8">
    <name type="scientific">Fragilariopsis cylindrus CCMP1102</name>
    <dbReference type="NCBI Taxonomy" id="635003"/>
    <lineage>
        <taxon>Eukaryota</taxon>
        <taxon>Sar</taxon>
        <taxon>Stramenopiles</taxon>
        <taxon>Ochrophyta</taxon>
        <taxon>Bacillariophyta</taxon>
        <taxon>Bacillariophyceae</taxon>
        <taxon>Bacillariophycidae</taxon>
        <taxon>Bacillariales</taxon>
        <taxon>Bacillariaceae</taxon>
        <taxon>Fragilariopsis</taxon>
    </lineage>
</organism>
<protein>
    <recommendedName>
        <fullName evidence="6">2Fe-2S ferredoxin-type domain-containing protein</fullName>
    </recommendedName>
</protein>
<evidence type="ECO:0000259" key="6">
    <source>
        <dbReference type="Pfam" id="PF00111"/>
    </source>
</evidence>
<evidence type="ECO:0000313" key="8">
    <source>
        <dbReference type="Proteomes" id="UP000095751"/>
    </source>
</evidence>
<dbReference type="EMBL" id="KV784360">
    <property type="protein sequence ID" value="OEU14286.1"/>
    <property type="molecule type" value="Genomic_DNA"/>
</dbReference>
<keyword evidence="5" id="KW-0732">Signal</keyword>
<keyword evidence="2" id="KW-0411">Iron-sulfur</keyword>
<evidence type="ECO:0000256" key="3">
    <source>
        <dbReference type="SAM" id="Coils"/>
    </source>
</evidence>
<feature type="signal peptide" evidence="5">
    <location>
        <begin position="1"/>
        <end position="30"/>
    </location>
</feature>
<keyword evidence="4" id="KW-0812">Transmembrane</keyword>
<proteinExistence type="predicted"/>
<evidence type="ECO:0000256" key="4">
    <source>
        <dbReference type="SAM" id="Phobius"/>
    </source>
</evidence>
<gene>
    <name evidence="7" type="ORF">FRACYDRAFT_240820</name>
</gene>
<keyword evidence="4" id="KW-0472">Membrane</keyword>
<dbReference type="InterPro" id="IPR006058">
    <property type="entry name" value="2Fe2S_fd_BS"/>
</dbReference>
<evidence type="ECO:0000313" key="7">
    <source>
        <dbReference type="EMBL" id="OEU14286.1"/>
    </source>
</evidence>
<dbReference type="InterPro" id="IPR001041">
    <property type="entry name" value="2Fe-2S_ferredoxin-type"/>
</dbReference>
<keyword evidence="1" id="KW-0408">Iron</keyword>
<dbReference type="KEGG" id="fcy:FRACYDRAFT_240820"/>
<feature type="transmembrane region" description="Helical" evidence="4">
    <location>
        <begin position="185"/>
        <end position="205"/>
    </location>
</feature>
<evidence type="ECO:0000256" key="2">
    <source>
        <dbReference type="ARBA" id="ARBA00023014"/>
    </source>
</evidence>
<feature type="coiled-coil region" evidence="3">
    <location>
        <begin position="218"/>
        <end position="247"/>
    </location>
</feature>
<name>A0A1E7F805_9STRA</name>
<dbReference type="PROSITE" id="PS00197">
    <property type="entry name" value="2FE2S_FER_1"/>
    <property type="match status" value="1"/>
</dbReference>
<dbReference type="CDD" id="cd00207">
    <property type="entry name" value="fer2"/>
    <property type="match status" value="1"/>
</dbReference>
<keyword evidence="3" id="KW-0175">Coiled coil</keyword>
<dbReference type="Pfam" id="PF00111">
    <property type="entry name" value="Fer2"/>
    <property type="match status" value="1"/>
</dbReference>